<dbReference type="EMBL" id="NVUS01000023">
    <property type="protein sequence ID" value="PCI98213.1"/>
    <property type="molecule type" value="Genomic_DNA"/>
</dbReference>
<dbReference type="NCBIfam" id="NF033788">
    <property type="entry name" value="HTH_metalloreg"/>
    <property type="match status" value="1"/>
</dbReference>
<feature type="domain" description="HTH arsR-type" evidence="4">
    <location>
        <begin position="5"/>
        <end position="97"/>
    </location>
</feature>
<evidence type="ECO:0000256" key="3">
    <source>
        <dbReference type="ARBA" id="ARBA00023163"/>
    </source>
</evidence>
<accession>A0A2A4YTV2</accession>
<dbReference type="PRINTS" id="PR00778">
    <property type="entry name" value="HTHARSR"/>
</dbReference>
<dbReference type="GO" id="GO:0003700">
    <property type="term" value="F:DNA-binding transcription factor activity"/>
    <property type="evidence" value="ECO:0007669"/>
    <property type="project" value="InterPro"/>
</dbReference>
<dbReference type="InterPro" id="IPR036388">
    <property type="entry name" value="WH-like_DNA-bd_sf"/>
</dbReference>
<dbReference type="PROSITE" id="PS50987">
    <property type="entry name" value="HTH_ARSR_2"/>
    <property type="match status" value="1"/>
</dbReference>
<proteinExistence type="predicted"/>
<evidence type="ECO:0000256" key="1">
    <source>
        <dbReference type="ARBA" id="ARBA00023015"/>
    </source>
</evidence>
<dbReference type="AlphaFoldDB" id="A0A2A4YTV2"/>
<protein>
    <submittedName>
        <fullName evidence="5">Transcriptional regulator</fullName>
    </submittedName>
</protein>
<dbReference type="SMART" id="SM00418">
    <property type="entry name" value="HTH_ARSR"/>
    <property type="match status" value="1"/>
</dbReference>
<sequence length="97" mass="11133">MNLEAFTHKTEEASKLLKLLANEKRLLILCKLSEVEESSVSDLSQHIGLSQSALSQHLAKMREQDLVSTRREAQTIFYRIDNPAIARIMETLRDIYC</sequence>
<keyword evidence="1" id="KW-0805">Transcription regulation</keyword>
<dbReference type="InterPro" id="IPR036390">
    <property type="entry name" value="WH_DNA-bd_sf"/>
</dbReference>
<name>A0A2A4YTV2_9PROT</name>
<dbReference type="PANTHER" id="PTHR43132">
    <property type="entry name" value="ARSENICAL RESISTANCE OPERON REPRESSOR ARSR-RELATED"/>
    <property type="match status" value="1"/>
</dbReference>
<organism evidence="5">
    <name type="scientific">OCS116 cluster bacterium</name>
    <dbReference type="NCBI Taxonomy" id="2030921"/>
    <lineage>
        <taxon>Bacteria</taxon>
        <taxon>Pseudomonadati</taxon>
        <taxon>Pseudomonadota</taxon>
        <taxon>Alphaproteobacteria</taxon>
        <taxon>OCS116 cluster</taxon>
    </lineage>
</organism>
<evidence type="ECO:0000256" key="2">
    <source>
        <dbReference type="ARBA" id="ARBA00023125"/>
    </source>
</evidence>
<dbReference type="PANTHER" id="PTHR43132:SF2">
    <property type="entry name" value="ARSENICAL RESISTANCE OPERON REPRESSOR ARSR-RELATED"/>
    <property type="match status" value="1"/>
</dbReference>
<keyword evidence="3" id="KW-0804">Transcription</keyword>
<comment type="caution">
    <text evidence="5">The sequence shown here is derived from an EMBL/GenBank/DDBJ whole genome shotgun (WGS) entry which is preliminary data.</text>
</comment>
<keyword evidence="2" id="KW-0238">DNA-binding</keyword>
<dbReference type="InterPro" id="IPR011991">
    <property type="entry name" value="ArsR-like_HTH"/>
</dbReference>
<reference evidence="5" key="2">
    <citation type="journal article" date="2018" name="ISME J.">
        <title>A dynamic microbial community with high functional redundancy inhabits the cold, oxic subseafloor aquifer.</title>
        <authorList>
            <person name="Tully B.J."/>
            <person name="Wheat C.G."/>
            <person name="Glazer B.T."/>
            <person name="Huber J.A."/>
        </authorList>
    </citation>
    <scope>NUCLEOTIDE SEQUENCE</scope>
    <source>
        <strain evidence="5">NORP83</strain>
    </source>
</reference>
<evidence type="ECO:0000313" key="5">
    <source>
        <dbReference type="EMBL" id="PCI98213.1"/>
    </source>
</evidence>
<dbReference type="CDD" id="cd00090">
    <property type="entry name" value="HTH_ARSR"/>
    <property type="match status" value="1"/>
</dbReference>
<dbReference type="GO" id="GO:0003677">
    <property type="term" value="F:DNA binding"/>
    <property type="evidence" value="ECO:0007669"/>
    <property type="project" value="UniProtKB-KW"/>
</dbReference>
<gene>
    <name evidence="5" type="ORF">COB13_14260</name>
</gene>
<dbReference type="Pfam" id="PF01022">
    <property type="entry name" value="HTH_5"/>
    <property type="match status" value="1"/>
</dbReference>
<evidence type="ECO:0000259" key="4">
    <source>
        <dbReference type="PROSITE" id="PS50987"/>
    </source>
</evidence>
<reference key="1">
    <citation type="submission" date="2017-08" db="EMBL/GenBank/DDBJ databases">
        <title>A dynamic microbial community with high functional redundancy inhabits the cold, oxic subseafloor aquifer.</title>
        <authorList>
            <person name="Tully B.J."/>
            <person name="Wheat C.G."/>
            <person name="Glazer B.T."/>
            <person name="Huber J.A."/>
        </authorList>
    </citation>
    <scope>NUCLEOTIDE SEQUENCE [LARGE SCALE GENOMIC DNA]</scope>
</reference>
<dbReference type="Gene3D" id="1.10.10.10">
    <property type="entry name" value="Winged helix-like DNA-binding domain superfamily/Winged helix DNA-binding domain"/>
    <property type="match status" value="1"/>
</dbReference>
<dbReference type="InterPro" id="IPR001845">
    <property type="entry name" value="HTH_ArsR_DNA-bd_dom"/>
</dbReference>
<dbReference type="InterPro" id="IPR051011">
    <property type="entry name" value="Metal_resp_trans_reg"/>
</dbReference>
<dbReference type="SUPFAM" id="SSF46785">
    <property type="entry name" value="Winged helix' DNA-binding domain"/>
    <property type="match status" value="1"/>
</dbReference>